<keyword evidence="8" id="KW-1185">Reference proteome</keyword>
<dbReference type="GO" id="GO:0016787">
    <property type="term" value="F:hydrolase activity"/>
    <property type="evidence" value="ECO:0007669"/>
    <property type="project" value="InterPro"/>
</dbReference>
<dbReference type="GO" id="GO:0000725">
    <property type="term" value="P:recombinational repair"/>
    <property type="evidence" value="ECO:0007669"/>
    <property type="project" value="TreeGrafter"/>
</dbReference>
<gene>
    <name evidence="4" type="ORF">AZE34_07225</name>
    <name evidence="6" type="ORF">FOB69_03180</name>
    <name evidence="5" type="ORF">J7T32_008505</name>
</gene>
<dbReference type="SUPFAM" id="SSF52540">
    <property type="entry name" value="P-loop containing nucleoside triphosphate hydrolases"/>
    <property type="match status" value="1"/>
</dbReference>
<evidence type="ECO:0000313" key="7">
    <source>
        <dbReference type="Proteomes" id="UP000509636"/>
    </source>
</evidence>
<dbReference type="PANTHER" id="PTHR11070">
    <property type="entry name" value="UVRD / RECB / PCRA DNA HELICASE FAMILY MEMBER"/>
    <property type="match status" value="1"/>
</dbReference>
<dbReference type="Proteomes" id="UP000509636">
    <property type="component" value="Chromosome"/>
</dbReference>
<reference evidence="6 7" key="2">
    <citation type="submission" date="2019-09" db="EMBL/GenBank/DDBJ databases">
        <title>FDA dAtabase for Regulatory Grade micrObial Sequences (FDA-ARGOS): Supporting development and validation of Infectious Disease Dx tests.</title>
        <authorList>
            <person name="Sciortino C."/>
            <person name="Tallon L."/>
            <person name="Sadzewicz L."/>
            <person name="Vavikolanu K."/>
            <person name="Mehta A."/>
            <person name="Aluvathingal J."/>
            <person name="Nadendla S."/>
            <person name="Nandy P."/>
            <person name="Geyer C."/>
            <person name="Yan Y."/>
            <person name="Sichtig H."/>
        </authorList>
    </citation>
    <scope>NUCLEOTIDE SEQUENCE [LARGE SCALE GENOMIC DNA]</scope>
    <source>
        <strain evidence="6 7">FDAARGOS_661</strain>
    </source>
</reference>
<evidence type="ECO:0000259" key="1">
    <source>
        <dbReference type="Pfam" id="PF04851"/>
    </source>
</evidence>
<dbReference type="RefSeq" id="WP_017175019.1">
    <property type="nucleotide sequence ID" value="NZ_CP014567.1"/>
</dbReference>
<dbReference type="GO" id="GO:0043138">
    <property type="term" value="F:3'-5' DNA helicase activity"/>
    <property type="evidence" value="ECO:0007669"/>
    <property type="project" value="TreeGrafter"/>
</dbReference>
<reference evidence="4" key="1">
    <citation type="submission" date="2016-02" db="EMBL/GenBank/DDBJ databases">
        <title>Genomic sequence of a clinical Staphylococcus hominis isolate.</title>
        <authorList>
            <person name="McClure J.M."/>
            <person name="Zhang K."/>
        </authorList>
    </citation>
    <scope>NUCLEOTIDE SEQUENCE</scope>
    <source>
        <strain evidence="4">C34847</strain>
    </source>
</reference>
<dbReference type="InterPro" id="IPR000212">
    <property type="entry name" value="DNA_helicase_UvrD/REP"/>
</dbReference>
<feature type="domain" description="UvrD-like helicase C-terminal" evidence="3">
    <location>
        <begin position="483"/>
        <end position="527"/>
    </location>
</feature>
<dbReference type="Pfam" id="PF04851">
    <property type="entry name" value="ResIII"/>
    <property type="match status" value="1"/>
</dbReference>
<dbReference type="InterPro" id="IPR027417">
    <property type="entry name" value="P-loop_NTPase"/>
</dbReference>
<feature type="domain" description="NERD" evidence="2">
    <location>
        <begin position="17"/>
        <end position="134"/>
    </location>
</feature>
<feature type="domain" description="Helicase/UvrB N-terminal" evidence="1">
    <location>
        <begin position="212"/>
        <end position="309"/>
    </location>
</feature>
<evidence type="ECO:0000313" key="4">
    <source>
        <dbReference type="EMBL" id="AVI06558.1"/>
    </source>
</evidence>
<dbReference type="InterPro" id="IPR011528">
    <property type="entry name" value="NERD"/>
</dbReference>
<protein>
    <submittedName>
        <fullName evidence="5">AAA family ATPase</fullName>
    </submittedName>
    <submittedName>
        <fullName evidence="6">DUF2075 domain-containing protein</fullName>
    </submittedName>
</protein>
<dbReference type="GO" id="GO:0005524">
    <property type="term" value="F:ATP binding"/>
    <property type="evidence" value="ECO:0007669"/>
    <property type="project" value="InterPro"/>
</dbReference>
<evidence type="ECO:0000259" key="2">
    <source>
        <dbReference type="Pfam" id="PF08378"/>
    </source>
</evidence>
<organism evidence="4">
    <name type="scientific">Staphylococcus hominis</name>
    <dbReference type="NCBI Taxonomy" id="1290"/>
    <lineage>
        <taxon>Bacteria</taxon>
        <taxon>Bacillati</taxon>
        <taxon>Bacillota</taxon>
        <taxon>Bacilli</taxon>
        <taxon>Bacillales</taxon>
        <taxon>Staphylococcaceae</taxon>
        <taxon>Staphylococcus</taxon>
    </lineage>
</organism>
<dbReference type="GO" id="GO:0003677">
    <property type="term" value="F:DNA binding"/>
    <property type="evidence" value="ECO:0007669"/>
    <property type="project" value="InterPro"/>
</dbReference>
<dbReference type="Gene3D" id="3.40.50.300">
    <property type="entry name" value="P-loop containing nucleotide triphosphate hydrolases"/>
    <property type="match status" value="2"/>
</dbReference>
<dbReference type="PANTHER" id="PTHR11070:SF2">
    <property type="entry name" value="ATP-DEPENDENT DNA HELICASE SRS2"/>
    <property type="match status" value="1"/>
</dbReference>
<sequence>MVIFIPNESIDKNNFNGSYGERRLYEEFQKLSDEYIVFHSLNWKKEKSNSILTGEADFLVFHKKYGFLSIEVKHGGISGRNGIIYQINRNTLRENAIQPMMQADKSKYTIIEILNNLNLDSKDKYYVSSLVWFTGVNKSNLIGDLPLSYIKDVNTYFEDHLNNIEKSLLNAYKSNHHIKKEQNSKVIKQTINAIAPEFSLFQSMNNLINQNNYYFNMMTNEQAYLLDYLEEQTTAVIQGGAGTGKTMLAVEKARRLSVNGEKVLFLCFNSLLIQSLQQKYKNELSNVYFSNLNSIVSKALNKKANNDDIIQFLRNIEDYKIWDYKHIIIDEGQDFLDETVLLLKDYSILVDGVFYVFYDKNQLVQRRDNLKWLNDMECRLVLNKNCRNTKNIAKTSFKPLGIDDFKMKLEILGDKPIYHNSKTKEETLLWLENRIKMYLKNDVKKNQIVILTVKTLETSILKNTNKIGNLKISNNFDDKNILFTTARKYKGLEADVIIIIDLDYSTFNKEENKRLFYVASSRAKNHLELNSQLNEEELEKLFLVVSNGRTKKINALIGDLKVSIR</sequence>
<dbReference type="InterPro" id="IPR006935">
    <property type="entry name" value="Helicase/UvrB_N"/>
</dbReference>
<dbReference type="Pfam" id="PF08378">
    <property type="entry name" value="NERD"/>
    <property type="match status" value="1"/>
</dbReference>
<dbReference type="EMBL" id="CP054550">
    <property type="protein sequence ID" value="QKQ28669.1"/>
    <property type="molecule type" value="Genomic_DNA"/>
</dbReference>
<dbReference type="Proteomes" id="UP000665944">
    <property type="component" value="Unassembled WGS sequence"/>
</dbReference>
<dbReference type="AlphaFoldDB" id="A0A3S7GWA8"/>
<evidence type="ECO:0000313" key="8">
    <source>
        <dbReference type="Proteomes" id="UP000665944"/>
    </source>
</evidence>
<dbReference type="InterPro" id="IPR027785">
    <property type="entry name" value="UvrD-like_helicase_C"/>
</dbReference>
<reference evidence="5 8" key="3">
    <citation type="submission" date="2022-06" db="EMBL/GenBank/DDBJ databases">
        <title>Staphylococcus hominis ShoR14 genome sequence.</title>
        <authorList>
            <person name="Yeo C.C."/>
            <person name="Chew C.H."/>
            <person name="Che Hamzah A.M."/>
            <person name="Al-Trad E.I."/>
        </authorList>
    </citation>
    <scope>NUCLEOTIDE SEQUENCE [LARGE SCALE GENOMIC DNA]</scope>
    <source>
        <strain evidence="5 8">ShoR14</strain>
    </source>
</reference>
<evidence type="ECO:0000259" key="3">
    <source>
        <dbReference type="Pfam" id="PF13538"/>
    </source>
</evidence>
<evidence type="ECO:0000313" key="5">
    <source>
        <dbReference type="EMBL" id="MCM5672780.1"/>
    </source>
</evidence>
<proteinExistence type="predicted"/>
<name>A0A3S7GWA8_STAHO</name>
<dbReference type="EMBL" id="CP014567">
    <property type="protein sequence ID" value="AVI06558.1"/>
    <property type="molecule type" value="Genomic_DNA"/>
</dbReference>
<evidence type="ECO:0000313" key="6">
    <source>
        <dbReference type="EMBL" id="QKQ28669.1"/>
    </source>
</evidence>
<accession>A0A3S7GWA8</accession>
<dbReference type="Pfam" id="PF13538">
    <property type="entry name" value="UvrD_C_2"/>
    <property type="match status" value="1"/>
</dbReference>
<dbReference type="EMBL" id="JAGHKT020000012">
    <property type="protein sequence ID" value="MCM5672780.1"/>
    <property type="molecule type" value="Genomic_DNA"/>
</dbReference>